<accession>A0AAV3U193</accession>
<evidence type="ECO:0000259" key="1">
    <source>
        <dbReference type="SMART" id="SM00470"/>
    </source>
</evidence>
<dbReference type="EMBL" id="BAABLX010000009">
    <property type="protein sequence ID" value="GAA4938712.1"/>
    <property type="molecule type" value="Genomic_DNA"/>
</dbReference>
<name>A0AAV3U193_9ALTE</name>
<comment type="caution">
    <text evidence="2">The sequence shown here is derived from an EMBL/GenBank/DDBJ whole genome shotgun (WGS) entry which is preliminary data.</text>
</comment>
<dbReference type="RefSeq" id="WP_345419800.1">
    <property type="nucleotide sequence ID" value="NZ_AP031496.1"/>
</dbReference>
<dbReference type="PANTHER" id="PTHR33375:SF1">
    <property type="entry name" value="CHROMOSOME-PARTITIONING PROTEIN PARB-RELATED"/>
    <property type="match status" value="1"/>
</dbReference>
<proteinExistence type="predicted"/>
<dbReference type="SMART" id="SM00470">
    <property type="entry name" value="ParB"/>
    <property type="match status" value="1"/>
</dbReference>
<dbReference type="InterPro" id="IPR050336">
    <property type="entry name" value="Chromosome_partition/occlusion"/>
</dbReference>
<reference evidence="3" key="1">
    <citation type="journal article" date="2019" name="Int. J. Syst. Evol. Microbiol.">
        <title>The Global Catalogue of Microorganisms (GCM) 10K type strain sequencing project: providing services to taxonomists for standard genome sequencing and annotation.</title>
        <authorList>
            <consortium name="The Broad Institute Genomics Platform"/>
            <consortium name="The Broad Institute Genome Sequencing Center for Infectious Disease"/>
            <person name="Wu L."/>
            <person name="Ma J."/>
        </authorList>
    </citation>
    <scope>NUCLEOTIDE SEQUENCE [LARGE SCALE GENOMIC DNA]</scope>
    <source>
        <strain evidence="3">JCM 19134</strain>
    </source>
</reference>
<evidence type="ECO:0000313" key="3">
    <source>
        <dbReference type="Proteomes" id="UP001409585"/>
    </source>
</evidence>
<dbReference type="GO" id="GO:0005694">
    <property type="term" value="C:chromosome"/>
    <property type="evidence" value="ECO:0007669"/>
    <property type="project" value="TreeGrafter"/>
</dbReference>
<dbReference type="SUPFAM" id="SSF110849">
    <property type="entry name" value="ParB/Sulfiredoxin"/>
    <property type="match status" value="1"/>
</dbReference>
<dbReference type="InterPro" id="IPR036086">
    <property type="entry name" value="ParB/Sulfiredoxin_sf"/>
</dbReference>
<dbReference type="AlphaFoldDB" id="A0AAV3U193"/>
<dbReference type="Pfam" id="PF02195">
    <property type="entry name" value="ParB_N"/>
    <property type="match status" value="1"/>
</dbReference>
<dbReference type="PANTHER" id="PTHR33375">
    <property type="entry name" value="CHROMOSOME-PARTITIONING PROTEIN PARB-RELATED"/>
    <property type="match status" value="1"/>
</dbReference>
<keyword evidence="3" id="KW-1185">Reference proteome</keyword>
<dbReference type="GO" id="GO:0007059">
    <property type="term" value="P:chromosome segregation"/>
    <property type="evidence" value="ECO:0007669"/>
    <property type="project" value="TreeGrafter"/>
</dbReference>
<gene>
    <name evidence="2" type="ORF">GCM10025791_16010</name>
</gene>
<evidence type="ECO:0000313" key="2">
    <source>
        <dbReference type="EMBL" id="GAA4938712.1"/>
    </source>
</evidence>
<sequence length="295" mass="33051">MKLATRKLSEITTDSEYLRFDTDVETLKKSIANVGLINPLTINEKNELLAGARRFQAVTELGWTEVSVHLVDRVQLEQELISIDENLVRAPLNKLELERCLNRGREIYEQLNPTAIKVNLSAATPDATEKAKQQEIDKEDTNSFAALTAEKTGLSRSVIRSAIKRDELASDSVKKARGNGELNASQTNVIIELDKDTQEEVLPLIADKTVKETRDIVKAVKQGGIAAAIEENEKQTPLPKEYSLLRSPLRVVNKKLSRILLENLQCDGPEKDKIDKDLQELKQQLEQYFSMADGS</sequence>
<organism evidence="2 3">
    <name type="scientific">Halioxenophilus aromaticivorans</name>
    <dbReference type="NCBI Taxonomy" id="1306992"/>
    <lineage>
        <taxon>Bacteria</taxon>
        <taxon>Pseudomonadati</taxon>
        <taxon>Pseudomonadota</taxon>
        <taxon>Gammaproteobacteria</taxon>
        <taxon>Alteromonadales</taxon>
        <taxon>Alteromonadaceae</taxon>
        <taxon>Halioxenophilus</taxon>
    </lineage>
</organism>
<dbReference type="InterPro" id="IPR003115">
    <property type="entry name" value="ParB_N"/>
</dbReference>
<protein>
    <recommendedName>
        <fullName evidence="1">ParB-like N-terminal domain-containing protein</fullName>
    </recommendedName>
</protein>
<feature type="domain" description="ParB-like N-terminal" evidence="1">
    <location>
        <begin position="4"/>
        <end position="87"/>
    </location>
</feature>
<dbReference type="Proteomes" id="UP001409585">
    <property type="component" value="Unassembled WGS sequence"/>
</dbReference>
<dbReference type="Gene3D" id="3.90.1530.10">
    <property type="entry name" value="Conserved hypothetical protein from pyrococcus furiosus pfu- 392566-001, ParB domain"/>
    <property type="match status" value="1"/>
</dbReference>